<comment type="caution">
    <text evidence="1">The sequence shown here is derived from an EMBL/GenBank/DDBJ whole genome shotgun (WGS) entry which is preliminary data.</text>
</comment>
<name>A0ACB5SWD5_AMBMO</name>
<accession>A0ACB5SWD5</accession>
<organism evidence="1 2">
    <name type="scientific">Ambrosiozyma monospora</name>
    <name type="common">Yeast</name>
    <name type="synonym">Endomycopsis monosporus</name>
    <dbReference type="NCBI Taxonomy" id="43982"/>
    <lineage>
        <taxon>Eukaryota</taxon>
        <taxon>Fungi</taxon>
        <taxon>Dikarya</taxon>
        <taxon>Ascomycota</taxon>
        <taxon>Saccharomycotina</taxon>
        <taxon>Pichiomycetes</taxon>
        <taxon>Pichiales</taxon>
        <taxon>Pichiaceae</taxon>
        <taxon>Ambrosiozyma</taxon>
    </lineage>
</organism>
<gene>
    <name evidence="1" type="ORF">Amon02_000205400</name>
</gene>
<evidence type="ECO:0000313" key="2">
    <source>
        <dbReference type="Proteomes" id="UP001165064"/>
    </source>
</evidence>
<keyword evidence="2" id="KW-1185">Reference proteome</keyword>
<dbReference type="EMBL" id="BSXS01001132">
    <property type="protein sequence ID" value="GME75177.1"/>
    <property type="molecule type" value="Genomic_DNA"/>
</dbReference>
<evidence type="ECO:0000313" key="1">
    <source>
        <dbReference type="EMBL" id="GME75177.1"/>
    </source>
</evidence>
<protein>
    <submittedName>
        <fullName evidence="1">Unnamed protein product</fullName>
    </submittedName>
</protein>
<dbReference type="Proteomes" id="UP001165064">
    <property type="component" value="Unassembled WGS sequence"/>
</dbReference>
<reference evidence="1" key="1">
    <citation type="submission" date="2023-04" db="EMBL/GenBank/DDBJ databases">
        <title>Ambrosiozyma monospora NBRC 10751.</title>
        <authorList>
            <person name="Ichikawa N."/>
            <person name="Sato H."/>
            <person name="Tonouchi N."/>
        </authorList>
    </citation>
    <scope>NUCLEOTIDE SEQUENCE</scope>
    <source>
        <strain evidence="1">NBRC 10751</strain>
    </source>
</reference>
<sequence>MSNTTAAATTTKSTDQSHSLDELEQNLVKSGIFVDDRIYFTRLISANVQTVSVTVSEETAPCNCHLDHSDSKIVEGEHEHEVSEPEVEVSKPQPKIERSSPPAPTVVKKPKINSKSVSTFHSNRVVAAKAIKIDENLLIHKALRIFLKENGLKTNSLDFNKLIPLTKHLNSKNPFNINRNSLRKILKYRHFKITKREDGTQQVSLNETLFNQLKNHIVLPITEKSIYVQFAC</sequence>
<proteinExistence type="predicted"/>